<dbReference type="InterPro" id="IPR001611">
    <property type="entry name" value="Leu-rich_rpt"/>
</dbReference>
<keyword evidence="5" id="KW-0677">Repeat</keyword>
<keyword evidence="9 12" id="KW-0472">Membrane</keyword>
<organism evidence="15 16">
    <name type="scientific">Vanilla planifolia</name>
    <name type="common">Vanilla</name>
    <dbReference type="NCBI Taxonomy" id="51239"/>
    <lineage>
        <taxon>Eukaryota</taxon>
        <taxon>Viridiplantae</taxon>
        <taxon>Streptophyta</taxon>
        <taxon>Embryophyta</taxon>
        <taxon>Tracheophyta</taxon>
        <taxon>Spermatophyta</taxon>
        <taxon>Magnoliopsida</taxon>
        <taxon>Liliopsida</taxon>
        <taxon>Asparagales</taxon>
        <taxon>Orchidaceae</taxon>
        <taxon>Vanilloideae</taxon>
        <taxon>Vanilleae</taxon>
        <taxon>Vanilla</taxon>
    </lineage>
</organism>
<name>A0A835VLC6_VANPL</name>
<comment type="caution">
    <text evidence="15">The sequence shown here is derived from an EMBL/GenBank/DDBJ whole genome shotgun (WGS) entry which is preliminary data.</text>
</comment>
<evidence type="ECO:0000256" key="6">
    <source>
        <dbReference type="ARBA" id="ARBA00022741"/>
    </source>
</evidence>
<evidence type="ECO:0000313" key="16">
    <source>
        <dbReference type="Proteomes" id="UP000639772"/>
    </source>
</evidence>
<dbReference type="FunFam" id="3.30.200.20:FF:000307">
    <property type="entry name" value="pollen receptor-like kinase 1"/>
    <property type="match status" value="1"/>
</dbReference>
<evidence type="ECO:0000313" key="15">
    <source>
        <dbReference type="EMBL" id="KAG0501158.1"/>
    </source>
</evidence>
<dbReference type="InterPro" id="IPR011009">
    <property type="entry name" value="Kinase-like_dom_sf"/>
</dbReference>
<dbReference type="EMBL" id="JADCNM010000001">
    <property type="protein sequence ID" value="KAG0501158.1"/>
    <property type="molecule type" value="Genomic_DNA"/>
</dbReference>
<keyword evidence="7" id="KW-0067">ATP-binding</keyword>
<evidence type="ECO:0000256" key="2">
    <source>
        <dbReference type="ARBA" id="ARBA00022614"/>
    </source>
</evidence>
<dbReference type="GO" id="GO:0016020">
    <property type="term" value="C:membrane"/>
    <property type="evidence" value="ECO:0007669"/>
    <property type="project" value="UniProtKB-SubCell"/>
</dbReference>
<dbReference type="Pfam" id="PF07714">
    <property type="entry name" value="PK_Tyr_Ser-Thr"/>
    <property type="match status" value="1"/>
</dbReference>
<dbReference type="Gene3D" id="1.10.510.10">
    <property type="entry name" value="Transferase(Phosphotransferase) domain 1"/>
    <property type="match status" value="1"/>
</dbReference>
<dbReference type="Pfam" id="PF13855">
    <property type="entry name" value="LRR_8"/>
    <property type="match status" value="1"/>
</dbReference>
<comment type="subcellular location">
    <subcellularLocation>
        <location evidence="1">Membrane</location>
    </subcellularLocation>
</comment>
<dbReference type="GO" id="GO:0005524">
    <property type="term" value="F:ATP binding"/>
    <property type="evidence" value="ECO:0007669"/>
    <property type="project" value="UniProtKB-KW"/>
</dbReference>
<dbReference type="SUPFAM" id="SSF52058">
    <property type="entry name" value="L domain-like"/>
    <property type="match status" value="1"/>
</dbReference>
<dbReference type="Gene3D" id="3.30.200.20">
    <property type="entry name" value="Phosphorylase Kinase, domain 1"/>
    <property type="match status" value="1"/>
</dbReference>
<keyword evidence="2" id="KW-0433">Leucine-rich repeat</keyword>
<dbReference type="AlphaFoldDB" id="A0A835VLC6"/>
<feature type="compositionally biased region" description="Low complexity" evidence="11">
    <location>
        <begin position="313"/>
        <end position="331"/>
    </location>
</feature>
<evidence type="ECO:0000256" key="11">
    <source>
        <dbReference type="SAM" id="MobiDB-lite"/>
    </source>
</evidence>
<evidence type="ECO:0000256" key="12">
    <source>
        <dbReference type="SAM" id="Phobius"/>
    </source>
</evidence>
<evidence type="ECO:0000256" key="1">
    <source>
        <dbReference type="ARBA" id="ARBA00004370"/>
    </source>
</evidence>
<keyword evidence="3 12" id="KW-0812">Transmembrane</keyword>
<protein>
    <recommendedName>
        <fullName evidence="14">Protein kinase domain-containing protein</fullName>
    </recommendedName>
</protein>
<dbReference type="InterPro" id="IPR046959">
    <property type="entry name" value="PRK1-6/SRF4-like"/>
</dbReference>
<keyword evidence="4 13" id="KW-0732">Signal</keyword>
<evidence type="ECO:0000256" key="7">
    <source>
        <dbReference type="ARBA" id="ARBA00022840"/>
    </source>
</evidence>
<gene>
    <name evidence="15" type="ORF">HPP92_001230</name>
</gene>
<keyword evidence="10" id="KW-0325">Glycoprotein</keyword>
<evidence type="ECO:0000256" key="8">
    <source>
        <dbReference type="ARBA" id="ARBA00022989"/>
    </source>
</evidence>
<evidence type="ECO:0000256" key="13">
    <source>
        <dbReference type="SAM" id="SignalP"/>
    </source>
</evidence>
<dbReference type="SUPFAM" id="SSF56112">
    <property type="entry name" value="Protein kinase-like (PK-like)"/>
    <property type="match status" value="1"/>
</dbReference>
<dbReference type="PANTHER" id="PTHR48007">
    <property type="entry name" value="LEUCINE-RICH REPEAT RECEPTOR-LIKE PROTEIN KINASE PXC1"/>
    <property type="match status" value="1"/>
</dbReference>
<reference evidence="15 16" key="1">
    <citation type="journal article" date="2020" name="Nat. Food">
        <title>A phased Vanilla planifolia genome enables genetic improvement of flavour and production.</title>
        <authorList>
            <person name="Hasing T."/>
            <person name="Tang H."/>
            <person name="Brym M."/>
            <person name="Khazi F."/>
            <person name="Huang T."/>
            <person name="Chambers A.H."/>
        </authorList>
    </citation>
    <scope>NUCLEOTIDE SEQUENCE [LARGE SCALE GENOMIC DNA]</scope>
    <source>
        <tissue evidence="15">Leaf</tissue>
    </source>
</reference>
<dbReference type="PROSITE" id="PS50011">
    <property type="entry name" value="PROTEIN_KINASE_DOM"/>
    <property type="match status" value="1"/>
</dbReference>
<dbReference type="InterPro" id="IPR001245">
    <property type="entry name" value="Ser-Thr/Tyr_kinase_cat_dom"/>
</dbReference>
<dbReference type="FunFam" id="3.80.10.10:FF:000041">
    <property type="entry name" value="LRR receptor-like serine/threonine-protein kinase ERECTA"/>
    <property type="match status" value="1"/>
</dbReference>
<dbReference type="Gene3D" id="3.80.10.10">
    <property type="entry name" value="Ribonuclease Inhibitor"/>
    <property type="match status" value="2"/>
</dbReference>
<feature type="transmembrane region" description="Helical" evidence="12">
    <location>
        <begin position="250"/>
        <end position="275"/>
    </location>
</feature>
<dbReference type="Proteomes" id="UP000639772">
    <property type="component" value="Chromosome 1"/>
</dbReference>
<evidence type="ECO:0000259" key="14">
    <source>
        <dbReference type="PROSITE" id="PS50011"/>
    </source>
</evidence>
<feature type="signal peptide" evidence="13">
    <location>
        <begin position="1"/>
        <end position="26"/>
    </location>
</feature>
<dbReference type="GO" id="GO:0004672">
    <property type="term" value="F:protein kinase activity"/>
    <property type="evidence" value="ECO:0007669"/>
    <property type="project" value="InterPro"/>
</dbReference>
<keyword evidence="8 12" id="KW-1133">Transmembrane helix</keyword>
<dbReference type="InterPro" id="IPR013210">
    <property type="entry name" value="LRR_N_plant-typ"/>
</dbReference>
<dbReference type="InterPro" id="IPR000719">
    <property type="entry name" value="Prot_kinase_dom"/>
</dbReference>
<evidence type="ECO:0000256" key="4">
    <source>
        <dbReference type="ARBA" id="ARBA00022729"/>
    </source>
</evidence>
<feature type="region of interest" description="Disordered" evidence="11">
    <location>
        <begin position="305"/>
        <end position="338"/>
    </location>
</feature>
<accession>A0A835VLC6</accession>
<sequence length="655" mass="70488">MAGQAALRPRSIPILHLLFLLLTTCAVSISSGPDESAALLRFRSTLSGSGAALPTWVPNAAPCNVNDTTWEGIICFNGRVWGIQLEDKGLTGGLNLGALVELRGLRTLSFMRNDLQGPVPDIGTLGALKAVYLSNNRFSGEIADGSFRRMRSLKKLFLSHNQLSGPIPTSLAGLGKLLEVRLDHNGFSGRIPDFRQPTLEIVDVAFNKLEGAIPERLGKMDSSFFQGNDGLCGAPLKVACDDHGKAKKGLSGWLIALIILASVLALLILIFFLVAKRRRQEAPSRSPSERTSSGVDEEVDNLERGAAEHHRGSSGSSASSAGSKKATAGGKKSAKESEHGRLAFVQEGRERFELHDLLRASAEVLGSGNFGASYKAVLSAGTTIVVKRFKEMNGVGREDFNEHMRRLGRLSHPNVLPLVAYLYKKEEKLLVTDFVANGSLAHMLHGNRGSTLPPLDWPTRLKIVKGVARGLAYLYDELPVLSLPHGHLKSSNVLLDETFEPLLIDYALAPVMNATTASQVMVAYKSPEVAQFGRPSKKSDVWSLGILVLEILTGRFPADYLHKGKVGSGGGGGGGGSGSGNDLAKWVGSIVPEEWSSEVLDGDIKGDESSKQEMHKLMMVGLECCEEEVEKRPEMRDVLKKIDRIKDSVDGGGSS</sequence>
<feature type="domain" description="Protein kinase" evidence="14">
    <location>
        <begin position="359"/>
        <end position="645"/>
    </location>
</feature>
<dbReference type="OrthoDB" id="418615at2759"/>
<proteinExistence type="predicted"/>
<evidence type="ECO:0000256" key="9">
    <source>
        <dbReference type="ARBA" id="ARBA00023136"/>
    </source>
</evidence>
<keyword evidence="6" id="KW-0547">Nucleotide-binding</keyword>
<dbReference type="InterPro" id="IPR032675">
    <property type="entry name" value="LRR_dom_sf"/>
</dbReference>
<evidence type="ECO:0000256" key="3">
    <source>
        <dbReference type="ARBA" id="ARBA00022692"/>
    </source>
</evidence>
<evidence type="ECO:0000256" key="10">
    <source>
        <dbReference type="ARBA" id="ARBA00023180"/>
    </source>
</evidence>
<dbReference type="Pfam" id="PF08263">
    <property type="entry name" value="LRRNT_2"/>
    <property type="match status" value="1"/>
</dbReference>
<evidence type="ECO:0000256" key="5">
    <source>
        <dbReference type="ARBA" id="ARBA00022737"/>
    </source>
</evidence>
<feature type="chain" id="PRO_5032428255" description="Protein kinase domain-containing protein" evidence="13">
    <location>
        <begin position="27"/>
        <end position="655"/>
    </location>
</feature>
<dbReference type="PANTHER" id="PTHR48007:SF64">
    <property type="entry name" value="POLLEN RECEPTOR-LIKE KINASE 1"/>
    <property type="match status" value="1"/>
</dbReference>